<proteinExistence type="predicted"/>
<keyword evidence="2" id="KW-1185">Reference proteome</keyword>
<reference evidence="1 2" key="1">
    <citation type="submission" date="2017-04" db="EMBL/GenBank/DDBJ databases">
        <authorList>
            <person name="Afonso C.L."/>
            <person name="Miller P.J."/>
            <person name="Scott M.A."/>
            <person name="Spackman E."/>
            <person name="Goraichik I."/>
            <person name="Dimitrov K.M."/>
            <person name="Suarez D.L."/>
            <person name="Swayne D.E."/>
        </authorList>
    </citation>
    <scope>NUCLEOTIDE SEQUENCE [LARGE SCALE GENOMIC DNA]</scope>
    <source>
        <strain evidence="1 2">VK13</strain>
    </source>
</reference>
<dbReference type="Proteomes" id="UP000192708">
    <property type="component" value="Unassembled WGS sequence"/>
</dbReference>
<protein>
    <submittedName>
        <fullName evidence="1">Uncharacterized protein</fullName>
    </submittedName>
</protein>
<sequence length="77" mass="8790">MLVPDELKAFYYEAKSVQPGKHTALSIQDWFWFETTAGEVFLELKEQVSQLEETSFKGLATTSLVPRVIQQRIVSPT</sequence>
<accession>A0A1W1Y651</accession>
<dbReference type="AlphaFoldDB" id="A0A1W1Y651"/>
<dbReference type="OrthoDB" id="7357784at2"/>
<evidence type="ECO:0000313" key="1">
    <source>
        <dbReference type="EMBL" id="SMC31614.1"/>
    </source>
</evidence>
<dbReference type="RefSeq" id="WP_084282229.1">
    <property type="nucleotide sequence ID" value="NZ_FWXJ01000002.1"/>
</dbReference>
<gene>
    <name evidence="1" type="ORF">SAMN06296008_10215</name>
</gene>
<dbReference type="EMBL" id="FWXJ01000002">
    <property type="protein sequence ID" value="SMC31614.1"/>
    <property type="molecule type" value="Genomic_DNA"/>
</dbReference>
<evidence type="ECO:0000313" key="2">
    <source>
        <dbReference type="Proteomes" id="UP000192708"/>
    </source>
</evidence>
<name>A0A1W1Y651_9BURK</name>
<organism evidence="1 2">
    <name type="scientific">Polynucleobacter kasalickyi</name>
    <dbReference type="NCBI Taxonomy" id="1938817"/>
    <lineage>
        <taxon>Bacteria</taxon>
        <taxon>Pseudomonadati</taxon>
        <taxon>Pseudomonadota</taxon>
        <taxon>Betaproteobacteria</taxon>
        <taxon>Burkholderiales</taxon>
        <taxon>Burkholderiaceae</taxon>
        <taxon>Polynucleobacter</taxon>
    </lineage>
</organism>
<dbReference type="STRING" id="1938817.SAMN06296008_10215"/>